<dbReference type="Gene3D" id="3.40.50.10320">
    <property type="entry name" value="LmbE-like"/>
    <property type="match status" value="1"/>
</dbReference>
<reference evidence="1 2" key="1">
    <citation type="submission" date="2023-03" db="EMBL/GenBank/DDBJ databases">
        <title>Paludisphaera mucosa sp. nov. a novel planctomycete from northern fen.</title>
        <authorList>
            <person name="Ivanova A."/>
        </authorList>
    </citation>
    <scope>NUCLEOTIDE SEQUENCE [LARGE SCALE GENOMIC DNA]</scope>
    <source>
        <strain evidence="1 2">Pla2</strain>
    </source>
</reference>
<keyword evidence="2" id="KW-1185">Reference proteome</keyword>
<accession>A0ABT6FAI9</accession>
<proteinExistence type="predicted"/>
<dbReference type="InterPro" id="IPR003737">
    <property type="entry name" value="GlcNAc_PI_deacetylase-related"/>
</dbReference>
<dbReference type="EMBL" id="JARRAG010000002">
    <property type="protein sequence ID" value="MDG3004496.1"/>
    <property type="molecule type" value="Genomic_DNA"/>
</dbReference>
<dbReference type="RefSeq" id="WP_277860853.1">
    <property type="nucleotide sequence ID" value="NZ_JARRAG010000002.1"/>
</dbReference>
<dbReference type="InterPro" id="IPR024078">
    <property type="entry name" value="LmbE-like_dom_sf"/>
</dbReference>
<dbReference type="Proteomes" id="UP001216907">
    <property type="component" value="Unassembled WGS sequence"/>
</dbReference>
<comment type="caution">
    <text evidence="1">The sequence shown here is derived from an EMBL/GenBank/DDBJ whole genome shotgun (WGS) entry which is preliminary data.</text>
</comment>
<evidence type="ECO:0000313" key="2">
    <source>
        <dbReference type="Proteomes" id="UP001216907"/>
    </source>
</evidence>
<dbReference type="PANTHER" id="PTHR12993:SF11">
    <property type="entry name" value="N-ACETYLGLUCOSAMINYL-PHOSPHATIDYLINOSITOL DE-N-ACETYLASE"/>
    <property type="match status" value="1"/>
</dbReference>
<evidence type="ECO:0000313" key="1">
    <source>
        <dbReference type="EMBL" id="MDG3004496.1"/>
    </source>
</evidence>
<dbReference type="Pfam" id="PF02585">
    <property type="entry name" value="PIG-L"/>
    <property type="match status" value="1"/>
</dbReference>
<organism evidence="1 2">
    <name type="scientific">Paludisphaera mucosa</name>
    <dbReference type="NCBI Taxonomy" id="3030827"/>
    <lineage>
        <taxon>Bacteria</taxon>
        <taxon>Pseudomonadati</taxon>
        <taxon>Planctomycetota</taxon>
        <taxon>Planctomycetia</taxon>
        <taxon>Isosphaerales</taxon>
        <taxon>Isosphaeraceae</taxon>
        <taxon>Paludisphaera</taxon>
    </lineage>
</organism>
<dbReference type="SUPFAM" id="SSF102588">
    <property type="entry name" value="LmbE-like"/>
    <property type="match status" value="1"/>
</dbReference>
<name>A0ABT6FAI9_9BACT</name>
<protein>
    <submittedName>
        <fullName evidence="1">PIG-L family deacetylase</fullName>
    </submittedName>
</protein>
<sequence>MNHPPGGRRPTALAPALTLALACLLLTDARGPSARGGETAMESKKTYRIIVFGAHPDDCELTTGGTAARWVDAGHAVKFVSLTNGDAGHHEISGGPLARRRREESVRASKILGVESQTLDNHDAELLPTLENRKAVARAIREWKADLVLAPRPNDYHPDHRYTGILVQDTAYMVAVPNFCPDTPALKTNPVFLYVADRFQQPNPFRPDVVVPIDPVFDRKVAALAEMDSQFFEWLPWIDGYLDQVPKDAAARKTWFKEQVLKRYGASADRFRDKLVDLLGPERGKAVQTAEAFQVCEYGRQPNRAELLEFFPFFGEAAK</sequence>
<gene>
    <name evidence="1" type="ORF">PZE19_11985</name>
</gene>
<dbReference type="PANTHER" id="PTHR12993">
    <property type="entry name" value="N-ACETYLGLUCOSAMINYL-PHOSPHATIDYLINOSITOL DE-N-ACETYLASE-RELATED"/>
    <property type="match status" value="1"/>
</dbReference>